<protein>
    <recommendedName>
        <fullName evidence="4">Secreted protein</fullName>
    </recommendedName>
</protein>
<proteinExistence type="predicted"/>
<evidence type="ECO:0000313" key="3">
    <source>
        <dbReference type="Proteomes" id="UP001595816"/>
    </source>
</evidence>
<keyword evidence="1" id="KW-0732">Signal</keyword>
<dbReference type="EMBL" id="JBHSAY010000028">
    <property type="protein sequence ID" value="MFC4136053.1"/>
    <property type="molecule type" value="Genomic_DNA"/>
</dbReference>
<dbReference type="RefSeq" id="WP_253762688.1">
    <property type="nucleotide sequence ID" value="NZ_JAMZDZ010000001.1"/>
</dbReference>
<dbReference type="Proteomes" id="UP001595816">
    <property type="component" value="Unassembled WGS sequence"/>
</dbReference>
<accession>A0ABV8M0G1</accession>
<gene>
    <name evidence="2" type="ORF">ACFOZ4_36065</name>
</gene>
<keyword evidence="3" id="KW-1185">Reference proteome</keyword>
<evidence type="ECO:0000256" key="1">
    <source>
        <dbReference type="SAM" id="SignalP"/>
    </source>
</evidence>
<feature type="chain" id="PRO_5045219879" description="Secreted protein" evidence="1">
    <location>
        <begin position="28"/>
        <end position="124"/>
    </location>
</feature>
<reference evidence="3" key="1">
    <citation type="journal article" date="2019" name="Int. J. Syst. Evol. Microbiol.">
        <title>The Global Catalogue of Microorganisms (GCM) 10K type strain sequencing project: providing services to taxonomists for standard genome sequencing and annotation.</title>
        <authorList>
            <consortium name="The Broad Institute Genomics Platform"/>
            <consortium name="The Broad Institute Genome Sequencing Center for Infectious Disease"/>
            <person name="Wu L."/>
            <person name="Ma J."/>
        </authorList>
    </citation>
    <scope>NUCLEOTIDE SEQUENCE [LARGE SCALE GENOMIC DNA]</scope>
    <source>
        <strain evidence="3">CGMCC 4.7289</strain>
    </source>
</reference>
<organism evidence="2 3">
    <name type="scientific">Hamadaea flava</name>
    <dbReference type="NCBI Taxonomy" id="1742688"/>
    <lineage>
        <taxon>Bacteria</taxon>
        <taxon>Bacillati</taxon>
        <taxon>Actinomycetota</taxon>
        <taxon>Actinomycetes</taxon>
        <taxon>Micromonosporales</taxon>
        <taxon>Micromonosporaceae</taxon>
        <taxon>Hamadaea</taxon>
    </lineage>
</organism>
<evidence type="ECO:0000313" key="2">
    <source>
        <dbReference type="EMBL" id="MFC4136053.1"/>
    </source>
</evidence>
<evidence type="ECO:0008006" key="4">
    <source>
        <dbReference type="Google" id="ProtNLM"/>
    </source>
</evidence>
<sequence>MRRIAGVAAAAALAAAGLVGPAASAQAADSCTLELSKYIYNGANMVMWSQGLSGCAGNVYWEVQSQCNGQWIVWSSDTTYYDNQTATYYGDVDYPNYMRVYAKYGTQEKYTQPAQNNNGGGDCL</sequence>
<feature type="signal peptide" evidence="1">
    <location>
        <begin position="1"/>
        <end position="27"/>
    </location>
</feature>
<comment type="caution">
    <text evidence="2">The sequence shown here is derived from an EMBL/GenBank/DDBJ whole genome shotgun (WGS) entry which is preliminary data.</text>
</comment>
<name>A0ABV8M0G1_9ACTN</name>